<gene>
    <name evidence="1" type="ORF">AHMF7616_00998</name>
</gene>
<evidence type="ECO:0000313" key="1">
    <source>
        <dbReference type="EMBL" id="RDC62404.1"/>
    </source>
</evidence>
<dbReference type="OrthoDB" id="893867at2"/>
<name>A0A369QCH7_9BACT</name>
<comment type="caution">
    <text evidence="1">The sequence shown here is derived from an EMBL/GenBank/DDBJ whole genome shotgun (WGS) entry which is preliminary data.</text>
</comment>
<dbReference type="AlphaFoldDB" id="A0A369QCH7"/>
<keyword evidence="2" id="KW-1185">Reference proteome</keyword>
<sequence>MNLQTIFCHEKVVIQVSLKYSYLELEWLTHPISQVFREVVLRAHHYAHEQQLTKWLCNIQQADYLEAADQLWLVKNIFTSFNPQLTHDYAYLIRPMVPEVVTAYNIMDLVEQDADLSARVKVAVFTDIDLAHQWLFTPVAQKV</sequence>
<proteinExistence type="predicted"/>
<reference evidence="1 2" key="1">
    <citation type="submission" date="2018-04" db="EMBL/GenBank/DDBJ databases">
        <title>Adhaeribacter sp. HMF7616 genome sequencing and assembly.</title>
        <authorList>
            <person name="Kang H."/>
            <person name="Kang J."/>
            <person name="Cha I."/>
            <person name="Kim H."/>
            <person name="Joh K."/>
        </authorList>
    </citation>
    <scope>NUCLEOTIDE SEQUENCE [LARGE SCALE GENOMIC DNA]</scope>
    <source>
        <strain evidence="1 2">HMF7616</strain>
    </source>
</reference>
<evidence type="ECO:0000313" key="2">
    <source>
        <dbReference type="Proteomes" id="UP000253919"/>
    </source>
</evidence>
<dbReference type="Proteomes" id="UP000253919">
    <property type="component" value="Unassembled WGS sequence"/>
</dbReference>
<organism evidence="1 2">
    <name type="scientific">Adhaeribacter pallidiroseus</name>
    <dbReference type="NCBI Taxonomy" id="2072847"/>
    <lineage>
        <taxon>Bacteria</taxon>
        <taxon>Pseudomonadati</taxon>
        <taxon>Bacteroidota</taxon>
        <taxon>Cytophagia</taxon>
        <taxon>Cytophagales</taxon>
        <taxon>Hymenobacteraceae</taxon>
        <taxon>Adhaeribacter</taxon>
    </lineage>
</organism>
<accession>A0A369QCH7</accession>
<dbReference type="EMBL" id="QASA01000001">
    <property type="protein sequence ID" value="RDC62404.1"/>
    <property type="molecule type" value="Genomic_DNA"/>
</dbReference>
<dbReference type="RefSeq" id="WP_115371851.1">
    <property type="nucleotide sequence ID" value="NZ_QASA01000001.1"/>
</dbReference>
<evidence type="ECO:0008006" key="3">
    <source>
        <dbReference type="Google" id="ProtNLM"/>
    </source>
</evidence>
<protein>
    <recommendedName>
        <fullName evidence="3">STAS/SEC14 domain-containing protein</fullName>
    </recommendedName>
</protein>